<feature type="region of interest" description="Disordered" evidence="1">
    <location>
        <begin position="367"/>
        <end position="397"/>
    </location>
</feature>
<keyword evidence="3" id="KW-1185">Reference proteome</keyword>
<reference evidence="2 3" key="1">
    <citation type="submission" date="2020-08" db="EMBL/GenBank/DDBJ databases">
        <title>Genomic Encyclopedia of Type Strains, Phase III (KMG-III): the genomes of soil and plant-associated and newly described type strains.</title>
        <authorList>
            <person name="Whitman W."/>
        </authorList>
    </citation>
    <scope>NUCLEOTIDE SEQUENCE [LARGE SCALE GENOMIC DNA]</scope>
    <source>
        <strain evidence="2 3">CECT 8640</strain>
    </source>
</reference>
<feature type="compositionally biased region" description="Low complexity" evidence="1">
    <location>
        <begin position="1017"/>
        <end position="1032"/>
    </location>
</feature>
<sequence length="1285" mass="125027">MLGTGIASAQENVSPDAPPPPLDAQVRVPVEVDENNLGTPAGNRDLPEIKREINTGSVGVTAPSDNPLVRSAQDRVSTVDTSGLTRGNAADGDIVVPVKACGNAVAAGGPASATDTCTQSTSSNGDVRTTASNSSLAGNVAAVHGATPVAASGNAVAAGSNAYSESTAKQDASAGGDIATSGSDGSLSGNIAAVQQSTPVQATNNAVAAGGIANSTSSADSTASSGGALTTNGDRSSGAGNVLAAPFAPSAAVNGNSLGAVGSADTASRNSTSSTAGGEKAARNGAGRWIDTSGENASASGNVLQPQLAGPVSVGDNAGGVVGNADAVSATRSDAKAGGVTDTSGDDSTASGTIVDAPIALPVSGAGNSGAAVGNTSARHSNDSAATAGGETLTNGDRSTISGNSVNLPPAGAVDLCGNGAAGGGIANADCTNEVDSRAGGYNGSTGNDSVVSGNIGQVPVGMPAEGYGNALGAAGNSSGTATEQKTIRSGGAPNSRDDDGTVSSNVVTAPTAFGGQVFGNAGGAVANPKSGADSDTTIVTGGPSEATGKHGSLSGNIVEAPTSNPAQVFGLNALGVGNGSSDVKSELDSRSGGSALSTGDQGSLAGNVVSLPQASSPQVFGSAVGAGSNVRSTADNEFTSFSGGDVKTGGNRGSLSGNGLTAQPAVPLQTFGDTATAAGNGESKAVNNSAVIAGGDHDTRANESSLSGNLVSVPANAEPGVFGDAVTVGGLASSDAKTTSLAHSGGKTDTEGSGAATGHDLSVPAETRPVVHDVPVDVLGTATADVQDSAAQRTGEDDDDVTRNVAPKGIQLPAGVDSLMGPTEVPSLTSLDRLTSFGSLDRLSDFGSVRQLIDPAKLLDPSRLNDPAALADTAELPKLTDVNGFGKLVDPRKLPLNQMPVNQLPFNQLPVNQLPATQLPAAQLPVTQLPAAQLPAAQSPAAQSPAGQLPVGQLPVPQLGSLTAPKLAAPALPAPALPTPDLGAPALPAPGLGTPALPAPDLGAPALPVPALSAPKAGAPGVPAKAAPKAPTGTNGVQTPLSTVASLGKLPTLAKLPTVEDGTVLPGLKQLRDAATLPRPATLPKKQAGLSQLNQVKPGLAKLSKVTGTTKPAALNKVRPVLSKLGDAANLPMPAALADLPELTDRPDVADLTDLSDERSFGGTLPLLGGNLGVTPVIQGVLPLPGTGGQQRNVPTLNTLPIASPVVLPVVVPVPGVAQPRTAVPTPSLSDASVSGMHINPLNGVETPAPLTGETDRAYAPAMAGLDSKTVFGALETTTILPRI</sequence>
<evidence type="ECO:0000313" key="2">
    <source>
        <dbReference type="EMBL" id="MBB5960538.1"/>
    </source>
</evidence>
<accession>A0A841CWP1</accession>
<name>A0A841CWP1_9PSEU</name>
<feature type="compositionally biased region" description="Polar residues" evidence="1">
    <location>
        <begin position="634"/>
        <end position="643"/>
    </location>
</feature>
<feature type="region of interest" description="Disordered" evidence="1">
    <location>
        <begin position="525"/>
        <end position="552"/>
    </location>
</feature>
<gene>
    <name evidence="2" type="ORF">FHS29_007166</name>
</gene>
<feature type="region of interest" description="Disordered" evidence="1">
    <location>
        <begin position="1017"/>
        <end position="1039"/>
    </location>
</feature>
<evidence type="ECO:0000313" key="3">
    <source>
        <dbReference type="Proteomes" id="UP000547510"/>
    </source>
</evidence>
<feature type="region of interest" description="Disordered" evidence="1">
    <location>
        <begin position="330"/>
        <end position="352"/>
    </location>
</feature>
<feature type="compositionally biased region" description="Polar residues" evidence="1">
    <location>
        <begin position="265"/>
        <end position="276"/>
    </location>
</feature>
<protein>
    <recommendedName>
        <fullName evidence="4">Small secreted domain DUF320</fullName>
    </recommendedName>
</protein>
<feature type="compositionally biased region" description="Polar residues" evidence="1">
    <location>
        <begin position="113"/>
        <end position="132"/>
    </location>
</feature>
<feature type="region of interest" description="Disordered" evidence="1">
    <location>
        <begin position="738"/>
        <end position="762"/>
    </location>
</feature>
<evidence type="ECO:0000256" key="1">
    <source>
        <dbReference type="SAM" id="MobiDB-lite"/>
    </source>
</evidence>
<feature type="region of interest" description="Disordered" evidence="1">
    <location>
        <begin position="108"/>
        <end position="132"/>
    </location>
</feature>
<evidence type="ECO:0008006" key="4">
    <source>
        <dbReference type="Google" id="ProtNLM"/>
    </source>
</evidence>
<feature type="region of interest" description="Disordered" evidence="1">
    <location>
        <begin position="634"/>
        <end position="655"/>
    </location>
</feature>
<dbReference type="EMBL" id="JACHJN010000017">
    <property type="protein sequence ID" value="MBB5960538.1"/>
    <property type="molecule type" value="Genomic_DNA"/>
</dbReference>
<feature type="compositionally biased region" description="Polar residues" evidence="1">
    <location>
        <begin position="341"/>
        <end position="352"/>
    </location>
</feature>
<dbReference type="RefSeq" id="WP_184698831.1">
    <property type="nucleotide sequence ID" value="NZ_JACHJN010000017.1"/>
</dbReference>
<feature type="region of interest" description="Disordered" evidence="1">
    <location>
        <begin position="261"/>
        <end position="303"/>
    </location>
</feature>
<feature type="compositionally biased region" description="Polar residues" evidence="1">
    <location>
        <begin position="74"/>
        <end position="84"/>
    </location>
</feature>
<feature type="region of interest" description="Disordered" evidence="1">
    <location>
        <begin position="1"/>
        <end position="26"/>
    </location>
</feature>
<feature type="region of interest" description="Disordered" evidence="1">
    <location>
        <begin position="582"/>
        <end position="601"/>
    </location>
</feature>
<feature type="region of interest" description="Disordered" evidence="1">
    <location>
        <begin position="56"/>
        <end position="84"/>
    </location>
</feature>
<organism evidence="2 3">
    <name type="scientific">Saccharothrix tamanrassetensis</name>
    <dbReference type="NCBI Taxonomy" id="1051531"/>
    <lineage>
        <taxon>Bacteria</taxon>
        <taxon>Bacillati</taxon>
        <taxon>Actinomycetota</taxon>
        <taxon>Actinomycetes</taxon>
        <taxon>Pseudonocardiales</taxon>
        <taxon>Pseudonocardiaceae</taxon>
        <taxon>Saccharothrix</taxon>
    </lineage>
</organism>
<dbReference type="Proteomes" id="UP000547510">
    <property type="component" value="Unassembled WGS sequence"/>
</dbReference>
<feature type="compositionally biased region" description="Low complexity" evidence="1">
    <location>
        <begin position="367"/>
        <end position="378"/>
    </location>
</feature>
<proteinExistence type="predicted"/>
<feature type="compositionally biased region" description="Low complexity" evidence="1">
    <location>
        <begin position="474"/>
        <end position="484"/>
    </location>
</feature>
<feature type="compositionally biased region" description="Polar residues" evidence="1">
    <location>
        <begin position="293"/>
        <end position="303"/>
    </location>
</feature>
<comment type="caution">
    <text evidence="2">The sequence shown here is derived from an EMBL/GenBank/DDBJ whole genome shotgun (WGS) entry which is preliminary data.</text>
</comment>
<feature type="compositionally biased region" description="Polar residues" evidence="1">
    <location>
        <begin position="592"/>
        <end position="601"/>
    </location>
</feature>
<feature type="region of interest" description="Disordered" evidence="1">
    <location>
        <begin position="474"/>
        <end position="506"/>
    </location>
</feature>